<evidence type="ECO:0000256" key="6">
    <source>
        <dbReference type="ARBA" id="ARBA00012605"/>
    </source>
</evidence>
<dbReference type="CAZy" id="GT66">
    <property type="family name" value="Glycosyltransferase Family 66"/>
</dbReference>
<evidence type="ECO:0000256" key="17">
    <source>
        <dbReference type="SAM" id="Phobius"/>
    </source>
</evidence>
<dbReference type="AlphaFoldDB" id="C1E641"/>
<comment type="similarity">
    <text evidence="5">Belongs to the STT3 family.</text>
</comment>
<evidence type="ECO:0000259" key="18">
    <source>
        <dbReference type="Pfam" id="PF02516"/>
    </source>
</evidence>
<feature type="transmembrane region" description="Helical" evidence="17">
    <location>
        <begin position="124"/>
        <end position="145"/>
    </location>
</feature>
<keyword evidence="10" id="KW-0479">Metal-binding</keyword>
<dbReference type="OrthoDB" id="10261066at2759"/>
<keyword evidence="13 17" id="KW-0472">Membrane</keyword>
<dbReference type="EMBL" id="CP001326">
    <property type="protein sequence ID" value="ACO63744.1"/>
    <property type="molecule type" value="Genomic_DNA"/>
</dbReference>
<dbReference type="InParanoid" id="C1E641"/>
<dbReference type="RefSeq" id="XP_002502486.1">
    <property type="nucleotide sequence ID" value="XM_002502440.1"/>
</dbReference>
<reference evidence="20 21" key="1">
    <citation type="journal article" date="2009" name="Science">
        <title>Green evolution and dynamic adaptations revealed by genomes of the marine picoeukaryotes Micromonas.</title>
        <authorList>
            <person name="Worden A.Z."/>
            <person name="Lee J.H."/>
            <person name="Mock T."/>
            <person name="Rouze P."/>
            <person name="Simmons M.P."/>
            <person name="Aerts A.L."/>
            <person name="Allen A.E."/>
            <person name="Cuvelier M.L."/>
            <person name="Derelle E."/>
            <person name="Everett M.V."/>
            <person name="Foulon E."/>
            <person name="Grimwood J."/>
            <person name="Gundlach H."/>
            <person name="Henrissat B."/>
            <person name="Napoli C."/>
            <person name="McDonald S.M."/>
            <person name="Parker M.S."/>
            <person name="Rombauts S."/>
            <person name="Salamov A."/>
            <person name="Von Dassow P."/>
            <person name="Badger J.H."/>
            <person name="Coutinho P.M."/>
            <person name="Demir E."/>
            <person name="Dubchak I."/>
            <person name="Gentemann C."/>
            <person name="Eikrem W."/>
            <person name="Gready J.E."/>
            <person name="John U."/>
            <person name="Lanier W."/>
            <person name="Lindquist E.A."/>
            <person name="Lucas S."/>
            <person name="Mayer K.F."/>
            <person name="Moreau H."/>
            <person name="Not F."/>
            <person name="Otillar R."/>
            <person name="Panaud O."/>
            <person name="Pangilinan J."/>
            <person name="Paulsen I."/>
            <person name="Piegu B."/>
            <person name="Poliakov A."/>
            <person name="Robbens S."/>
            <person name="Schmutz J."/>
            <person name="Toulza E."/>
            <person name="Wyss T."/>
            <person name="Zelensky A."/>
            <person name="Zhou K."/>
            <person name="Armbrust E.V."/>
            <person name="Bhattacharya D."/>
            <person name="Goodenough U.W."/>
            <person name="Van de Peer Y."/>
            <person name="Grigoriev I.V."/>
        </authorList>
    </citation>
    <scope>NUCLEOTIDE SEQUENCE [LARGE SCALE GENOMIC DNA]</scope>
    <source>
        <strain evidence="21">RCC299 / NOUM17</strain>
    </source>
</reference>
<evidence type="ECO:0000256" key="7">
    <source>
        <dbReference type="ARBA" id="ARBA00022676"/>
    </source>
</evidence>
<dbReference type="EC" id="2.4.99.18" evidence="6"/>
<evidence type="ECO:0000256" key="5">
    <source>
        <dbReference type="ARBA" id="ARBA00010810"/>
    </source>
</evidence>
<keyword evidence="14" id="KW-0464">Manganese</keyword>
<evidence type="ECO:0000256" key="11">
    <source>
        <dbReference type="ARBA" id="ARBA00022842"/>
    </source>
</evidence>
<keyword evidence="11" id="KW-0460">Magnesium</keyword>
<dbReference type="PANTHER" id="PTHR13872">
    <property type="entry name" value="DOLICHYL-DIPHOSPHOOLIGOSACCHARIDE--PROTEIN GLYCOSYLTRANSFERASE SUBUNIT"/>
    <property type="match status" value="1"/>
</dbReference>
<dbReference type="Pfam" id="PF21436">
    <property type="entry name" value="STT3-PglB_core"/>
    <property type="match status" value="1"/>
</dbReference>
<dbReference type="KEGG" id="mis:MICPUN_94195"/>
<evidence type="ECO:0000256" key="3">
    <source>
        <dbReference type="ARBA" id="ARBA00004127"/>
    </source>
</evidence>
<keyword evidence="12 17" id="KW-1133">Transmembrane helix</keyword>
<dbReference type="GeneID" id="8243772"/>
<dbReference type="InterPro" id="IPR048307">
    <property type="entry name" value="STT3_N"/>
</dbReference>
<dbReference type="UniPathway" id="UPA00378"/>
<evidence type="ECO:0000313" key="20">
    <source>
        <dbReference type="EMBL" id="ACO63744.1"/>
    </source>
</evidence>
<feature type="compositionally biased region" description="Acidic residues" evidence="16">
    <location>
        <begin position="463"/>
        <end position="472"/>
    </location>
</feature>
<feature type="transmembrane region" description="Helical" evidence="17">
    <location>
        <begin position="20"/>
        <end position="38"/>
    </location>
</feature>
<comment type="pathway">
    <text evidence="4">Protein modification; protein glycosylation.</text>
</comment>
<sequence length="844" mass="93383">MSPISGHHRKRDDVHPLEGAFGSFARVAVLAIAAYFAYDIRLFAVREYGRIIHEFDPWFNFRATQYLADNGWKKFSTWFDYMSWYPLGRPVGTTIYPGMQVTAVSIYNTLKALGSNYAMSLNDVCVFFPAWFGAVATMLVAFLTAECSGSANSAVIAALVMSVVPAHTMRSVAGGYDNESLAVTAMCLTFFVWCRSLRNERSWWIGSLAGLAYVYMVAAWGGYTFVLNMVGLHAATLVLLGQYSTSLHRAYSLFWIIGTLGAIQFPVVGLAPVKSLEQLGPAFVFLGMQVLAFGERLVKSRGAGGAEAWRIRVNVYAGAAVAACVAIAALAPTGYFGPLSVRVKGLFKMHTRTGNPLVDSVAEHQPGTPDAYWRYLHYSYYVAPLGFVVSSAHYVKTRDASALFLPLYAVTAYYFANRMVRLIIFLGPIASSLTGVGAGYLLDDLIDNARWAQRYLVVRDGAEGSDDSEDDSNDAKAAATNGKEKPAPFSPNLAKKAGKKAAKSKSGSQGSVADDFKAKMIEPLVKTYNSKNGRATRSLVCVVLLLWGCSHARPFWDYSHMMARGMSQPSVMFKGTLQDGRTVMVKDYVEAYHWLRDNTPEDSRVMAWWDYGYQIAGMANRTSIADGNTWNHEHIANLARALTAPEEKAHRVIRHLADYVLVWAGGGADDLAKSPHLFRIGKSIGHDTGTVDMYEIQSKFGVDQYGRPTPMMANSLLYKLVSFQGKVSEERFREVYTSKFRKVRIYEVVNVSQKSRQWLADPENRMCDAPGSWYCPGQYPPALAKFTGIIKPAYRMPAFAKQQIEERARREAEKKEAAAQKAAEKKAAEELRKATDGQAAHEDL</sequence>
<evidence type="ECO:0000256" key="12">
    <source>
        <dbReference type="ARBA" id="ARBA00022989"/>
    </source>
</evidence>
<feature type="transmembrane region" description="Helical" evidence="17">
    <location>
        <begin position="252"/>
        <end position="272"/>
    </location>
</feature>
<keyword evidence="9 17" id="KW-0812">Transmembrane</keyword>
<feature type="transmembrane region" description="Helical" evidence="17">
    <location>
        <begin position="378"/>
        <end position="395"/>
    </location>
</feature>
<dbReference type="InterPro" id="IPR048999">
    <property type="entry name" value="STT3-PglB_core"/>
</dbReference>
<evidence type="ECO:0000256" key="14">
    <source>
        <dbReference type="ARBA" id="ARBA00023211"/>
    </source>
</evidence>
<evidence type="ECO:0000256" key="13">
    <source>
        <dbReference type="ARBA" id="ARBA00023136"/>
    </source>
</evidence>
<comment type="subcellular location">
    <subcellularLocation>
        <location evidence="3">Endomembrane system</location>
        <topology evidence="3">Multi-pass membrane protein</topology>
    </subcellularLocation>
</comment>
<feature type="domain" description="Oligosaccharyl transferase STT3 N-terminal" evidence="18">
    <location>
        <begin position="28"/>
        <end position="425"/>
    </location>
</feature>
<gene>
    <name evidence="20" type="ORF">MICPUN_94195</name>
</gene>
<dbReference type="GO" id="GO:0016020">
    <property type="term" value="C:membrane"/>
    <property type="evidence" value="ECO:0007669"/>
    <property type="project" value="InterPro"/>
</dbReference>
<dbReference type="GO" id="GO:0012505">
    <property type="term" value="C:endomembrane system"/>
    <property type="evidence" value="ECO:0007669"/>
    <property type="project" value="UniProtKB-SubCell"/>
</dbReference>
<feature type="domain" description="STT3/PglB/AglB core" evidence="19">
    <location>
        <begin position="602"/>
        <end position="660"/>
    </location>
</feature>
<evidence type="ECO:0000259" key="19">
    <source>
        <dbReference type="Pfam" id="PF21436"/>
    </source>
</evidence>
<dbReference type="InterPro" id="IPR003674">
    <property type="entry name" value="Oligo_trans_STT3"/>
</dbReference>
<protein>
    <recommendedName>
        <fullName evidence="6">dolichyl-diphosphooligosaccharide--protein glycotransferase</fullName>
        <ecNumber evidence="6">2.4.99.18</ecNumber>
    </recommendedName>
</protein>
<dbReference type="FunCoup" id="C1E641">
    <property type="interactions" value="2096"/>
</dbReference>
<name>C1E641_MICCC</name>
<feature type="transmembrane region" description="Helical" evidence="17">
    <location>
        <begin position="422"/>
        <end position="442"/>
    </location>
</feature>
<keyword evidence="21" id="KW-1185">Reference proteome</keyword>
<dbReference type="GO" id="GO:0004579">
    <property type="term" value="F:dolichyl-diphosphooligosaccharide-protein glycotransferase activity"/>
    <property type="evidence" value="ECO:0007669"/>
    <property type="project" value="UniProtKB-EC"/>
</dbReference>
<dbReference type="Pfam" id="PF02516">
    <property type="entry name" value="STT3"/>
    <property type="match status" value="1"/>
</dbReference>
<comment type="catalytic activity">
    <reaction evidence="15">
        <text>a di-trans,poly-cis-dolichyl diphosphooligosaccharide + L-asparaginyl-[protein] = N(4)-(oligosaccharide-(1-&gt;4)-N-acetyl-beta-D-glucosaminyl-(1-&gt;4)-N-acetyl-beta-D-glucosaminyl)-L-asparaginyl-[protein] + a di-trans,poly-cis-dolichyl diphosphate + H(+)</text>
        <dbReference type="Rhea" id="RHEA:22980"/>
        <dbReference type="Rhea" id="RHEA-COMP:12804"/>
        <dbReference type="Rhea" id="RHEA-COMP:12805"/>
        <dbReference type="Rhea" id="RHEA-COMP:19506"/>
        <dbReference type="Rhea" id="RHEA-COMP:19509"/>
        <dbReference type="ChEBI" id="CHEBI:15378"/>
        <dbReference type="ChEBI" id="CHEBI:50347"/>
        <dbReference type="ChEBI" id="CHEBI:57497"/>
        <dbReference type="ChEBI" id="CHEBI:57570"/>
        <dbReference type="ChEBI" id="CHEBI:132529"/>
        <dbReference type="EC" id="2.4.99.18"/>
    </reaction>
</comment>
<feature type="transmembrane region" description="Helical" evidence="17">
    <location>
        <begin position="181"/>
        <end position="198"/>
    </location>
</feature>
<organism evidence="20 21">
    <name type="scientific">Micromonas commoda (strain RCC299 / NOUM17 / CCMP2709)</name>
    <name type="common">Picoplanktonic green alga</name>
    <dbReference type="NCBI Taxonomy" id="296587"/>
    <lineage>
        <taxon>Eukaryota</taxon>
        <taxon>Viridiplantae</taxon>
        <taxon>Chlorophyta</taxon>
        <taxon>Mamiellophyceae</taxon>
        <taxon>Mamiellales</taxon>
        <taxon>Mamiellaceae</taxon>
        <taxon>Micromonas</taxon>
    </lineage>
</organism>
<evidence type="ECO:0000256" key="16">
    <source>
        <dbReference type="SAM" id="MobiDB-lite"/>
    </source>
</evidence>
<feature type="transmembrane region" description="Helical" evidence="17">
    <location>
        <begin position="315"/>
        <end position="336"/>
    </location>
</feature>
<accession>C1E641</accession>
<evidence type="ECO:0000256" key="2">
    <source>
        <dbReference type="ARBA" id="ARBA00001946"/>
    </source>
</evidence>
<evidence type="ECO:0000313" key="21">
    <source>
        <dbReference type="Proteomes" id="UP000002009"/>
    </source>
</evidence>
<evidence type="ECO:0000256" key="9">
    <source>
        <dbReference type="ARBA" id="ARBA00022692"/>
    </source>
</evidence>
<dbReference type="GO" id="GO:0046872">
    <property type="term" value="F:metal ion binding"/>
    <property type="evidence" value="ECO:0007669"/>
    <property type="project" value="UniProtKB-KW"/>
</dbReference>
<dbReference type="STRING" id="296587.C1E641"/>
<evidence type="ECO:0000256" key="1">
    <source>
        <dbReference type="ARBA" id="ARBA00001936"/>
    </source>
</evidence>
<dbReference type="eggNOG" id="KOG2292">
    <property type="taxonomic scope" value="Eukaryota"/>
</dbReference>
<keyword evidence="8 20" id="KW-0808">Transferase</keyword>
<evidence type="ECO:0000256" key="15">
    <source>
        <dbReference type="ARBA" id="ARBA00048829"/>
    </source>
</evidence>
<keyword evidence="7" id="KW-0328">Glycosyltransferase</keyword>
<feature type="region of interest" description="Disordered" evidence="16">
    <location>
        <begin position="462"/>
        <end position="511"/>
    </location>
</feature>
<dbReference type="Proteomes" id="UP000002009">
    <property type="component" value="Chromosome 5"/>
</dbReference>
<feature type="region of interest" description="Disordered" evidence="16">
    <location>
        <begin position="805"/>
        <end position="844"/>
    </location>
</feature>
<dbReference type="SMR" id="C1E641"/>
<dbReference type="Gene3D" id="3.40.50.12610">
    <property type="match status" value="1"/>
</dbReference>
<evidence type="ECO:0000256" key="10">
    <source>
        <dbReference type="ARBA" id="ARBA00022723"/>
    </source>
</evidence>
<dbReference type="PANTHER" id="PTHR13872:SF1">
    <property type="entry name" value="DOLICHYL-DIPHOSPHOOLIGOSACCHARIDE--PROTEIN GLYCOSYLTRANSFERASE SUBUNIT STT3B"/>
    <property type="match status" value="1"/>
</dbReference>
<proteinExistence type="inferred from homology"/>
<comment type="cofactor">
    <cofactor evidence="1">
        <name>Mn(2+)</name>
        <dbReference type="ChEBI" id="CHEBI:29035"/>
    </cofactor>
</comment>
<dbReference type="OMA" id="AYWRYLH"/>
<evidence type="ECO:0000256" key="8">
    <source>
        <dbReference type="ARBA" id="ARBA00022679"/>
    </source>
</evidence>
<comment type="cofactor">
    <cofactor evidence="2">
        <name>Mg(2+)</name>
        <dbReference type="ChEBI" id="CHEBI:18420"/>
    </cofactor>
</comment>
<evidence type="ECO:0000256" key="4">
    <source>
        <dbReference type="ARBA" id="ARBA00004922"/>
    </source>
</evidence>